<protein>
    <submittedName>
        <fullName evidence="5">Peptidase 1-like</fullName>
    </submittedName>
</protein>
<dbReference type="SMART" id="SM00645">
    <property type="entry name" value="Pept_C1"/>
    <property type="match status" value="1"/>
</dbReference>
<evidence type="ECO:0000256" key="1">
    <source>
        <dbReference type="ARBA" id="ARBA00008455"/>
    </source>
</evidence>
<dbReference type="Proteomes" id="UP000515146">
    <property type="component" value="Unplaced"/>
</dbReference>
<organism evidence="4 5">
    <name type="scientific">Dermatophagoides pteronyssinus</name>
    <name type="common">European house dust mite</name>
    <dbReference type="NCBI Taxonomy" id="6956"/>
    <lineage>
        <taxon>Eukaryota</taxon>
        <taxon>Metazoa</taxon>
        <taxon>Ecdysozoa</taxon>
        <taxon>Arthropoda</taxon>
        <taxon>Chelicerata</taxon>
        <taxon>Arachnida</taxon>
        <taxon>Acari</taxon>
        <taxon>Acariformes</taxon>
        <taxon>Sarcoptiformes</taxon>
        <taxon>Astigmata</taxon>
        <taxon>Psoroptidia</taxon>
        <taxon>Analgoidea</taxon>
        <taxon>Pyroglyphidae</taxon>
        <taxon>Dermatophagoidinae</taxon>
        <taxon>Dermatophagoides</taxon>
    </lineage>
</organism>
<dbReference type="OrthoDB" id="10253408at2759"/>
<evidence type="ECO:0000259" key="3">
    <source>
        <dbReference type="SMART" id="SM00645"/>
    </source>
</evidence>
<evidence type="ECO:0000256" key="2">
    <source>
        <dbReference type="SAM" id="SignalP"/>
    </source>
</evidence>
<dbReference type="Gene3D" id="3.90.70.10">
    <property type="entry name" value="Cysteine proteinases"/>
    <property type="match status" value="1"/>
</dbReference>
<dbReference type="AlphaFoldDB" id="A0A6P6XV80"/>
<feature type="non-terminal residue" evidence="5">
    <location>
        <position position="221"/>
    </location>
</feature>
<reference evidence="5" key="1">
    <citation type="submission" date="2025-08" db="UniProtKB">
        <authorList>
            <consortium name="RefSeq"/>
        </authorList>
    </citation>
    <scope>IDENTIFICATION</scope>
    <source>
        <strain evidence="5">Airmid</strain>
    </source>
</reference>
<feature type="signal peptide" evidence="2">
    <location>
        <begin position="1"/>
        <end position="20"/>
    </location>
</feature>
<dbReference type="Pfam" id="PF00112">
    <property type="entry name" value="Peptidase_C1"/>
    <property type="match status" value="1"/>
</dbReference>
<evidence type="ECO:0000313" key="5">
    <source>
        <dbReference type="RefSeq" id="XP_027197322.1"/>
    </source>
</evidence>
<keyword evidence="4" id="KW-1185">Reference proteome</keyword>
<dbReference type="InterPro" id="IPR000668">
    <property type="entry name" value="Peptidase_C1A_C"/>
</dbReference>
<keyword evidence="2" id="KW-0732">Signal</keyword>
<dbReference type="KEGG" id="dpte:113791714"/>
<comment type="similarity">
    <text evidence="1">Belongs to the peptidase C1 family.</text>
</comment>
<feature type="domain" description="Peptidase C1A papain C-terminal" evidence="3">
    <location>
        <begin position="72"/>
        <end position="212"/>
    </location>
</feature>
<proteinExistence type="inferred from homology"/>
<dbReference type="GO" id="GO:0008234">
    <property type="term" value="F:cysteine-type peptidase activity"/>
    <property type="evidence" value="ECO:0007669"/>
    <property type="project" value="InterPro"/>
</dbReference>
<dbReference type="RefSeq" id="XP_027197322.1">
    <property type="nucleotide sequence ID" value="XM_027341521.1"/>
</dbReference>
<dbReference type="SUPFAM" id="SSF54001">
    <property type="entry name" value="Cysteine proteinases"/>
    <property type="match status" value="1"/>
</dbReference>
<evidence type="ECO:0000313" key="4">
    <source>
        <dbReference type="Proteomes" id="UP000515146"/>
    </source>
</evidence>
<dbReference type="InterPro" id="IPR013128">
    <property type="entry name" value="Peptidase_C1A"/>
</dbReference>
<gene>
    <name evidence="5" type="primary">LOC113791714</name>
</gene>
<dbReference type="PANTHER" id="PTHR12411">
    <property type="entry name" value="CYSTEINE PROTEASE FAMILY C1-RELATED"/>
    <property type="match status" value="1"/>
</dbReference>
<sequence length="221" mass="25016">MNVIFVVIAALLIFNNNVLARPSSLTRTFDKFKVAFNKTYISDLPLDEQQQTKMNQNLMTAPICEFDSNMNISDELDLRSLGTLPPIRMQGNCASSWAFAAIASLESAYLSRYNYSHDFSEQELIDCASQNGCSGDNIQRGLNDLKLGFHYMNINGVVEESNYPYVEHKQSCQPSQGHYVIKTYCQIEPQNPLKIRQVLTKTHTAIAAIIAIKDLKSFQRY</sequence>
<dbReference type="InParanoid" id="A0A6P6XV80"/>
<dbReference type="InterPro" id="IPR038765">
    <property type="entry name" value="Papain-like_cys_pep_sf"/>
</dbReference>
<name>A0A6P6XV80_DERPT</name>
<dbReference type="GO" id="GO:0006508">
    <property type="term" value="P:proteolysis"/>
    <property type="evidence" value="ECO:0007669"/>
    <property type="project" value="InterPro"/>
</dbReference>
<feature type="chain" id="PRO_5027595210" evidence="2">
    <location>
        <begin position="21"/>
        <end position="221"/>
    </location>
</feature>
<accession>A0A6P6XV80</accession>